<keyword evidence="5 8" id="KW-1133">Transmembrane helix</keyword>
<protein>
    <submittedName>
        <fullName evidence="10">MFS transporter</fullName>
    </submittedName>
</protein>
<dbReference type="GO" id="GO:0005886">
    <property type="term" value="C:plasma membrane"/>
    <property type="evidence" value="ECO:0007669"/>
    <property type="project" value="UniProtKB-SubCell"/>
</dbReference>
<accession>A0A3L6ZPD5</accession>
<evidence type="ECO:0000256" key="6">
    <source>
        <dbReference type="ARBA" id="ARBA00023136"/>
    </source>
</evidence>
<comment type="caution">
    <text evidence="10">The sequence shown here is derived from an EMBL/GenBank/DDBJ whole genome shotgun (WGS) entry which is preliminary data.</text>
</comment>
<feature type="transmembrane region" description="Helical" evidence="8">
    <location>
        <begin position="33"/>
        <end position="54"/>
    </location>
</feature>
<evidence type="ECO:0000256" key="7">
    <source>
        <dbReference type="SAM" id="MobiDB-lite"/>
    </source>
</evidence>
<feature type="transmembrane region" description="Helical" evidence="8">
    <location>
        <begin position="401"/>
        <end position="420"/>
    </location>
</feature>
<dbReference type="CDD" id="cd06173">
    <property type="entry name" value="MFS_MefA_like"/>
    <property type="match status" value="1"/>
</dbReference>
<evidence type="ECO:0000256" key="8">
    <source>
        <dbReference type="SAM" id="Phobius"/>
    </source>
</evidence>
<evidence type="ECO:0000256" key="4">
    <source>
        <dbReference type="ARBA" id="ARBA00022692"/>
    </source>
</evidence>
<feature type="transmembrane region" description="Helical" evidence="8">
    <location>
        <begin position="66"/>
        <end position="88"/>
    </location>
</feature>
<feature type="transmembrane region" description="Helical" evidence="8">
    <location>
        <begin position="370"/>
        <end position="389"/>
    </location>
</feature>
<feature type="transmembrane region" description="Helical" evidence="8">
    <location>
        <begin position="190"/>
        <end position="209"/>
    </location>
</feature>
<feature type="transmembrane region" description="Helical" evidence="8">
    <location>
        <begin position="333"/>
        <end position="358"/>
    </location>
</feature>
<dbReference type="PANTHER" id="PTHR23513">
    <property type="entry name" value="INTEGRAL MEMBRANE EFFLUX PROTEIN-RELATED"/>
    <property type="match status" value="1"/>
</dbReference>
<organism evidence="10 11">
    <name type="scientific">Mycetocola manganoxydans</name>
    <dbReference type="NCBI Taxonomy" id="699879"/>
    <lineage>
        <taxon>Bacteria</taxon>
        <taxon>Bacillati</taxon>
        <taxon>Actinomycetota</taxon>
        <taxon>Actinomycetes</taxon>
        <taxon>Micrococcales</taxon>
        <taxon>Microbacteriaceae</taxon>
        <taxon>Mycetocola</taxon>
    </lineage>
</organism>
<feature type="transmembrane region" description="Helical" evidence="8">
    <location>
        <begin position="95"/>
        <end position="116"/>
    </location>
</feature>
<dbReference type="SUPFAM" id="SSF103473">
    <property type="entry name" value="MFS general substrate transporter"/>
    <property type="match status" value="1"/>
</dbReference>
<dbReference type="Gene3D" id="1.20.1250.20">
    <property type="entry name" value="MFS general substrate transporter like domains"/>
    <property type="match status" value="1"/>
</dbReference>
<reference evidence="10 11" key="1">
    <citation type="submission" date="2018-10" db="EMBL/GenBank/DDBJ databases">
        <authorList>
            <person name="Li J."/>
        </authorList>
    </citation>
    <scope>NUCLEOTIDE SEQUENCE [LARGE SCALE GENOMIC DNA]</scope>
    <source>
        <strain evidence="10 11">CCTCC AB209002</strain>
    </source>
</reference>
<name>A0A3L6ZPD5_9MICO</name>
<dbReference type="OrthoDB" id="69054at2"/>
<keyword evidence="4 8" id="KW-0812">Transmembrane</keyword>
<feature type="domain" description="Major facilitator superfamily (MFS) profile" evidence="9">
    <location>
        <begin position="1"/>
        <end position="424"/>
    </location>
</feature>
<dbReference type="InterPro" id="IPR010290">
    <property type="entry name" value="TM_effector"/>
</dbReference>
<evidence type="ECO:0000313" key="10">
    <source>
        <dbReference type="EMBL" id="RLP69793.1"/>
    </source>
</evidence>
<sequence length="460" mass="48084">MPEIDSDATTQYPPQRIRLPHALSPFRLGQYRLLAGALTLSLLGAGMWIVAVVWQVIALGGGPAELSLVATGNAIGMLVAVLFGGVLADRVPQRNILLTVEAVKTVFITATASLALSGLLELWHLVAVTCVLGLADGFFYPAYSALLPAILPAGELLAANGVEGMLRPTIMQAAGPALASAAIAALNPGLAFALVAGAQALAVTGLVLIRTTPVRREIGEPQHPLVALGTDLREGFIYMWRTPWLLGTLLYACLLILVIMGPIEVLLPFAVRDQTGGGPAAFALALAAFGIGGAIGSLVVASMKLPRRYLTIMNLLWGAGCLPLVVIGITSQLWLMVIALFIVGFTFSAATVIWGTLLQRRVPPSLLGRVSSLDFFVSLTLMPVSMALAGPVGEAIGLTPAFFVAGAVPVVLAVATILLFRLPRDEIQHPLDADPDAPPVASEEVGEDQAPLPEPGPRPE</sequence>
<dbReference type="PANTHER" id="PTHR23513:SF11">
    <property type="entry name" value="STAPHYLOFERRIN A TRANSPORTER"/>
    <property type="match status" value="1"/>
</dbReference>
<feature type="transmembrane region" description="Helical" evidence="8">
    <location>
        <begin position="280"/>
        <end position="302"/>
    </location>
</feature>
<dbReference type="Proteomes" id="UP000270299">
    <property type="component" value="Unassembled WGS sequence"/>
</dbReference>
<keyword evidence="3" id="KW-1003">Cell membrane</keyword>
<proteinExistence type="predicted"/>
<dbReference type="InterPro" id="IPR020846">
    <property type="entry name" value="MFS_dom"/>
</dbReference>
<evidence type="ECO:0000256" key="1">
    <source>
        <dbReference type="ARBA" id="ARBA00004651"/>
    </source>
</evidence>
<dbReference type="RefSeq" id="WP_121673419.1">
    <property type="nucleotide sequence ID" value="NZ_BMXM01000008.1"/>
</dbReference>
<dbReference type="AlphaFoldDB" id="A0A3L6ZPD5"/>
<feature type="transmembrane region" description="Helical" evidence="8">
    <location>
        <begin position="309"/>
        <end position="327"/>
    </location>
</feature>
<evidence type="ECO:0000256" key="3">
    <source>
        <dbReference type="ARBA" id="ARBA00022475"/>
    </source>
</evidence>
<dbReference type="EMBL" id="RCUV01000012">
    <property type="protein sequence ID" value="RLP69793.1"/>
    <property type="molecule type" value="Genomic_DNA"/>
</dbReference>
<dbReference type="InterPro" id="IPR036259">
    <property type="entry name" value="MFS_trans_sf"/>
</dbReference>
<evidence type="ECO:0000259" key="9">
    <source>
        <dbReference type="PROSITE" id="PS50850"/>
    </source>
</evidence>
<gene>
    <name evidence="10" type="ORF">D9V29_11245</name>
</gene>
<comment type="subcellular location">
    <subcellularLocation>
        <location evidence="1">Cell membrane</location>
        <topology evidence="1">Multi-pass membrane protein</topology>
    </subcellularLocation>
</comment>
<feature type="region of interest" description="Disordered" evidence="7">
    <location>
        <begin position="430"/>
        <end position="460"/>
    </location>
</feature>
<feature type="transmembrane region" description="Helical" evidence="8">
    <location>
        <begin position="164"/>
        <end position="184"/>
    </location>
</feature>
<evidence type="ECO:0000313" key="11">
    <source>
        <dbReference type="Proteomes" id="UP000270299"/>
    </source>
</evidence>
<dbReference type="GO" id="GO:0022857">
    <property type="term" value="F:transmembrane transporter activity"/>
    <property type="evidence" value="ECO:0007669"/>
    <property type="project" value="InterPro"/>
</dbReference>
<feature type="transmembrane region" description="Helical" evidence="8">
    <location>
        <begin position="242"/>
        <end position="260"/>
    </location>
</feature>
<keyword evidence="2" id="KW-0813">Transport</keyword>
<evidence type="ECO:0000256" key="5">
    <source>
        <dbReference type="ARBA" id="ARBA00022989"/>
    </source>
</evidence>
<dbReference type="Pfam" id="PF05977">
    <property type="entry name" value="MFS_3"/>
    <property type="match status" value="1"/>
</dbReference>
<keyword evidence="6 8" id="KW-0472">Membrane</keyword>
<evidence type="ECO:0000256" key="2">
    <source>
        <dbReference type="ARBA" id="ARBA00022448"/>
    </source>
</evidence>
<keyword evidence="11" id="KW-1185">Reference proteome</keyword>
<dbReference type="PROSITE" id="PS50850">
    <property type="entry name" value="MFS"/>
    <property type="match status" value="1"/>
</dbReference>